<dbReference type="AlphaFoldDB" id="A0AAI8V8R9"/>
<proteinExistence type="predicted"/>
<evidence type="ECO:0000313" key="1">
    <source>
        <dbReference type="EMBL" id="CAJ2500514.1"/>
    </source>
</evidence>
<name>A0AAI8V8R9_9PEZI</name>
<protein>
    <submittedName>
        <fullName evidence="1">Uu.00g033670.m01.CDS01</fullName>
    </submittedName>
</protein>
<reference evidence="1" key="1">
    <citation type="submission" date="2023-10" db="EMBL/GenBank/DDBJ databases">
        <authorList>
            <person name="Hackl T."/>
        </authorList>
    </citation>
    <scope>NUCLEOTIDE SEQUENCE</scope>
</reference>
<comment type="caution">
    <text evidence="1">The sequence shown here is derived from an EMBL/GenBank/DDBJ whole genome shotgun (WGS) entry which is preliminary data.</text>
</comment>
<keyword evidence="2" id="KW-1185">Reference proteome</keyword>
<dbReference type="Proteomes" id="UP001295740">
    <property type="component" value="Unassembled WGS sequence"/>
</dbReference>
<dbReference type="EMBL" id="CAUWAG010000003">
    <property type="protein sequence ID" value="CAJ2500514.1"/>
    <property type="molecule type" value="Genomic_DNA"/>
</dbReference>
<organism evidence="1 2">
    <name type="scientific">Anthostomella pinea</name>
    <dbReference type="NCBI Taxonomy" id="933095"/>
    <lineage>
        <taxon>Eukaryota</taxon>
        <taxon>Fungi</taxon>
        <taxon>Dikarya</taxon>
        <taxon>Ascomycota</taxon>
        <taxon>Pezizomycotina</taxon>
        <taxon>Sordariomycetes</taxon>
        <taxon>Xylariomycetidae</taxon>
        <taxon>Xylariales</taxon>
        <taxon>Xylariaceae</taxon>
        <taxon>Anthostomella</taxon>
    </lineage>
</organism>
<evidence type="ECO:0000313" key="2">
    <source>
        <dbReference type="Proteomes" id="UP001295740"/>
    </source>
</evidence>
<accession>A0AAI8V8R9</accession>
<gene>
    <name evidence="1" type="ORF">KHLLAP_LOCUS982</name>
</gene>
<sequence length="171" mass="19246">MASAAHCPLLGCERQLVGSRTRGKNLRQARVRDYLYYATKIWLTLTLKSDESSLLDVAKQFDFISPVRMEPGTRQGEPTHLESPKQGGLKLLERLLGLRNDNIVSTDAVFVSLDLEVDADRQKLHLLTEEPVVRQLGFASLDTRDIHASSLHQHNLRSLISAQMFQTTPKP</sequence>